<keyword evidence="6 10" id="KW-0653">Protein transport</keyword>
<proteinExistence type="inferred from homology"/>
<evidence type="ECO:0000256" key="8">
    <source>
        <dbReference type="ARBA" id="ARBA00023010"/>
    </source>
</evidence>
<comment type="subunit">
    <text evidence="10">Monomer and homodimer. Part of the essential Sec protein translocation apparatus which comprises SecA, SecYEG and auxiliary proteins SecDF. Other proteins may also be involved.</text>
</comment>
<feature type="domain" description="SecA family profile" evidence="13">
    <location>
        <begin position="1"/>
        <end position="568"/>
    </location>
</feature>
<comment type="catalytic activity">
    <reaction evidence="10">
        <text>ATP + H2O + cellular proteinSide 1 = ADP + phosphate + cellular proteinSide 2.</text>
        <dbReference type="EC" id="7.4.2.8"/>
    </reaction>
</comment>
<evidence type="ECO:0000256" key="2">
    <source>
        <dbReference type="ARBA" id="ARBA00022475"/>
    </source>
</evidence>
<dbReference type="PRINTS" id="PR00906">
    <property type="entry name" value="SECA"/>
</dbReference>
<dbReference type="SMART" id="SM00957">
    <property type="entry name" value="SecA_DEAD"/>
    <property type="match status" value="1"/>
</dbReference>
<evidence type="ECO:0000256" key="4">
    <source>
        <dbReference type="ARBA" id="ARBA00022741"/>
    </source>
</evidence>
<keyword evidence="5 10" id="KW-0067">ATP-binding</keyword>
<dbReference type="InterPro" id="IPR014018">
    <property type="entry name" value="SecA_motor_DEAD"/>
</dbReference>
<accession>A0A5C5X9Y9</accession>
<dbReference type="Pfam" id="PF01043">
    <property type="entry name" value="SecA_PP_bind"/>
    <property type="match status" value="1"/>
</dbReference>
<dbReference type="PROSITE" id="PS01312">
    <property type="entry name" value="SECA"/>
    <property type="match status" value="1"/>
</dbReference>
<keyword evidence="1 10" id="KW-0813">Transport</keyword>
<feature type="domain" description="Helicase C-terminal" evidence="12">
    <location>
        <begin position="418"/>
        <end position="573"/>
    </location>
</feature>
<evidence type="ECO:0000256" key="5">
    <source>
        <dbReference type="ARBA" id="ARBA00022840"/>
    </source>
</evidence>
<dbReference type="OrthoDB" id="9805579at2"/>
<sequence>MRHGRLRKQASMILALAGRYARSSEAELLERARQLQWAAKSGKALKRLLPEAYAIGIVASERHLGLRHYPVQILAAIELFAGRVVEMQTGEGKTLTAVLPVFLRSLPGKGVHVITANEYLAQRDAKQMRPVFAALGMSCGCLHSKLPHGERQQQYRCDITYGTASEFGFDFLRDRLQGRTSELVANDNQQFLQRTHEFALIDEADSILIDEARTPLIIGVDQGSLAERNHLFGWARNQVSKLTAETDYLIDAKTRSVSLTRQGGRAVIASIKPIKIASFSTEKLFDAVEKAITAELIFQLGRDYVIDDGEIVIIDEGTGRKLEGRKWQAGLHQAIEAKENLEVTSETGSAARITIQSYFRRYNHLAGMTGTATPVRLDLRRVYKLHVSEIPTHRVCRRIGSRPRIFPTQQLKNAAILQSIREYLKLGRAILVGTPSVYASATLAEELTKAGIPHRVLNAILHDQEAEIVQQAGQRDRVTIATNMAGRGSDIPLDTYVKEHGGLHVIATEMHLSRRIDRQLIGRCARQGDPGSYQFFLSLEDELFRILPFDQYQRMLAQISGKSSSELPLKWLRVFQRLQRRQERLDSRAIRRLLRVEKDRTKHMENASLDPFLHATDR</sequence>
<dbReference type="Gene3D" id="3.90.1440.10">
    <property type="entry name" value="SecA, preprotein cross-linking domain"/>
    <property type="match status" value="1"/>
</dbReference>
<dbReference type="PROSITE" id="PS51192">
    <property type="entry name" value="HELICASE_ATP_BIND_1"/>
    <property type="match status" value="1"/>
</dbReference>
<organism evidence="14 15">
    <name type="scientific">Rubinisphaera italica</name>
    <dbReference type="NCBI Taxonomy" id="2527969"/>
    <lineage>
        <taxon>Bacteria</taxon>
        <taxon>Pseudomonadati</taxon>
        <taxon>Planctomycetota</taxon>
        <taxon>Planctomycetia</taxon>
        <taxon>Planctomycetales</taxon>
        <taxon>Planctomycetaceae</taxon>
        <taxon>Rubinisphaera</taxon>
    </lineage>
</organism>
<dbReference type="PROSITE" id="PS51194">
    <property type="entry name" value="HELICASE_CTER"/>
    <property type="match status" value="1"/>
</dbReference>
<feature type="binding site" evidence="10">
    <location>
        <begin position="90"/>
        <end position="94"/>
    </location>
    <ligand>
        <name>ATP</name>
        <dbReference type="ChEBI" id="CHEBI:30616"/>
    </ligand>
</feature>
<dbReference type="Gene3D" id="3.40.50.300">
    <property type="entry name" value="P-loop containing nucleotide triphosphate hydrolases"/>
    <property type="match status" value="2"/>
</dbReference>
<reference evidence="14 15" key="1">
    <citation type="submission" date="2019-02" db="EMBL/GenBank/DDBJ databases">
        <title>Deep-cultivation of Planctomycetes and their phenomic and genomic characterization uncovers novel biology.</title>
        <authorList>
            <person name="Wiegand S."/>
            <person name="Jogler M."/>
            <person name="Boedeker C."/>
            <person name="Pinto D."/>
            <person name="Vollmers J."/>
            <person name="Rivas-Marin E."/>
            <person name="Kohn T."/>
            <person name="Peeters S.H."/>
            <person name="Heuer A."/>
            <person name="Rast P."/>
            <person name="Oberbeckmann S."/>
            <person name="Bunk B."/>
            <person name="Jeske O."/>
            <person name="Meyerdierks A."/>
            <person name="Storesund J.E."/>
            <person name="Kallscheuer N."/>
            <person name="Luecker S."/>
            <person name="Lage O.M."/>
            <person name="Pohl T."/>
            <person name="Merkel B.J."/>
            <person name="Hornburger P."/>
            <person name="Mueller R.-W."/>
            <person name="Bruemmer F."/>
            <person name="Labrenz M."/>
            <person name="Spormann A.M."/>
            <person name="Op Den Camp H."/>
            <person name="Overmann J."/>
            <person name="Amann R."/>
            <person name="Jetten M.S.M."/>
            <person name="Mascher T."/>
            <person name="Medema M.H."/>
            <person name="Devos D.P."/>
            <person name="Kaster A.-K."/>
            <person name="Ovreas L."/>
            <person name="Rohde M."/>
            <person name="Galperin M.Y."/>
            <person name="Jogler C."/>
        </authorList>
    </citation>
    <scope>NUCLEOTIDE SEQUENCE [LARGE SCALE GENOMIC DNA]</scope>
    <source>
        <strain evidence="14 15">Pan54</strain>
    </source>
</reference>
<evidence type="ECO:0000256" key="1">
    <source>
        <dbReference type="ARBA" id="ARBA00022448"/>
    </source>
</evidence>
<evidence type="ECO:0000259" key="13">
    <source>
        <dbReference type="PROSITE" id="PS51196"/>
    </source>
</evidence>
<dbReference type="InterPro" id="IPR036670">
    <property type="entry name" value="SecA_X-link_sf"/>
</dbReference>
<dbReference type="RefSeq" id="WP_146501972.1">
    <property type="nucleotide sequence ID" value="NZ_SJPG01000001.1"/>
</dbReference>
<feature type="domain" description="Helicase ATP-binding" evidence="11">
    <location>
        <begin position="74"/>
        <end position="219"/>
    </location>
</feature>
<dbReference type="SMART" id="SM00958">
    <property type="entry name" value="SecA_PP_bind"/>
    <property type="match status" value="1"/>
</dbReference>
<dbReference type="PANTHER" id="PTHR30612">
    <property type="entry name" value="SECA INNER MEMBRANE COMPONENT OF SEC PROTEIN SECRETION SYSTEM"/>
    <property type="match status" value="1"/>
</dbReference>
<comment type="caution">
    <text evidence="14">The sequence shown here is derived from an EMBL/GenBank/DDBJ whole genome shotgun (WGS) entry which is preliminary data.</text>
</comment>
<dbReference type="Pfam" id="PF07517">
    <property type="entry name" value="SecA_DEAD"/>
    <property type="match status" value="1"/>
</dbReference>
<evidence type="ECO:0000259" key="12">
    <source>
        <dbReference type="PROSITE" id="PS51194"/>
    </source>
</evidence>
<evidence type="ECO:0000313" key="15">
    <source>
        <dbReference type="Proteomes" id="UP000316095"/>
    </source>
</evidence>
<evidence type="ECO:0000256" key="3">
    <source>
        <dbReference type="ARBA" id="ARBA00022490"/>
    </source>
</evidence>
<dbReference type="InterPro" id="IPR011130">
    <property type="entry name" value="SecA_preprotein_X-link_dom"/>
</dbReference>
<dbReference type="PANTHER" id="PTHR30612:SF0">
    <property type="entry name" value="CHLOROPLAST PROTEIN-TRANSPORTING ATPASE"/>
    <property type="match status" value="1"/>
</dbReference>
<feature type="binding site" evidence="10">
    <location>
        <position position="490"/>
    </location>
    <ligand>
        <name>ATP</name>
        <dbReference type="ChEBI" id="CHEBI:30616"/>
    </ligand>
</feature>
<dbReference type="EMBL" id="SJPG01000001">
    <property type="protein sequence ID" value="TWT59780.1"/>
    <property type="molecule type" value="Genomic_DNA"/>
</dbReference>
<evidence type="ECO:0000256" key="9">
    <source>
        <dbReference type="ARBA" id="ARBA00023136"/>
    </source>
</evidence>
<dbReference type="GO" id="GO:0005886">
    <property type="term" value="C:plasma membrane"/>
    <property type="evidence" value="ECO:0007669"/>
    <property type="project" value="UniProtKB-SubCell"/>
</dbReference>
<keyword evidence="4 10" id="KW-0547">Nucleotide-binding</keyword>
<dbReference type="GO" id="GO:0006605">
    <property type="term" value="P:protein targeting"/>
    <property type="evidence" value="ECO:0007669"/>
    <property type="project" value="UniProtKB-UniRule"/>
</dbReference>
<dbReference type="EC" id="7.4.2.8" evidence="10"/>
<dbReference type="CDD" id="cd17928">
    <property type="entry name" value="DEXDc_SecA"/>
    <property type="match status" value="1"/>
</dbReference>
<dbReference type="InterPro" id="IPR014001">
    <property type="entry name" value="Helicase_ATP-bd"/>
</dbReference>
<comment type="similarity">
    <text evidence="10">Belongs to the SecA family.</text>
</comment>
<dbReference type="PROSITE" id="PS51196">
    <property type="entry name" value="SECA_MOTOR_DEAD"/>
    <property type="match status" value="1"/>
</dbReference>
<dbReference type="SUPFAM" id="SSF52540">
    <property type="entry name" value="P-loop containing nucleoside triphosphate hydrolases"/>
    <property type="match status" value="2"/>
</dbReference>
<evidence type="ECO:0000256" key="10">
    <source>
        <dbReference type="HAMAP-Rule" id="MF_01382"/>
    </source>
</evidence>
<dbReference type="Pfam" id="PF21090">
    <property type="entry name" value="P-loop_SecA"/>
    <property type="match status" value="2"/>
</dbReference>
<gene>
    <name evidence="10" type="primary">secA</name>
    <name evidence="14" type="ORF">Pan54_04900</name>
</gene>
<dbReference type="InterPro" id="IPR011115">
    <property type="entry name" value="SecA_DEAD"/>
</dbReference>
<dbReference type="GO" id="GO:0017038">
    <property type="term" value="P:protein import"/>
    <property type="evidence" value="ECO:0007669"/>
    <property type="project" value="InterPro"/>
</dbReference>
<keyword evidence="8 10" id="KW-0811">Translocation</keyword>
<dbReference type="InterPro" id="IPR020937">
    <property type="entry name" value="SecA_CS"/>
</dbReference>
<evidence type="ECO:0000256" key="6">
    <source>
        <dbReference type="ARBA" id="ARBA00022927"/>
    </source>
</evidence>
<dbReference type="Proteomes" id="UP000316095">
    <property type="component" value="Unassembled WGS sequence"/>
</dbReference>
<comment type="function">
    <text evidence="10">Part of the Sec protein translocase complex. Interacts with the SecYEG preprotein conducting channel. Has a central role in coupling the hydrolysis of ATP to the transfer of proteins into and across the cell membrane, serving as an ATP-driven molecular motor driving the stepwise translocation of polypeptide chains across the membrane.</text>
</comment>
<keyword evidence="3 10" id="KW-0963">Cytoplasm</keyword>
<comment type="subcellular location">
    <subcellularLocation>
        <location evidence="10">Cell membrane</location>
        <topology evidence="10">Peripheral membrane protein</topology>
        <orientation evidence="10">Cytoplasmic side</orientation>
    </subcellularLocation>
    <subcellularLocation>
        <location evidence="10">Cytoplasm</location>
    </subcellularLocation>
    <text evidence="10">Distribution is 50-50.</text>
</comment>
<dbReference type="CDD" id="cd18803">
    <property type="entry name" value="SF2_C_secA"/>
    <property type="match status" value="1"/>
</dbReference>
<keyword evidence="15" id="KW-1185">Reference proteome</keyword>
<evidence type="ECO:0000256" key="7">
    <source>
        <dbReference type="ARBA" id="ARBA00022967"/>
    </source>
</evidence>
<dbReference type="InterPro" id="IPR001650">
    <property type="entry name" value="Helicase_C-like"/>
</dbReference>
<dbReference type="InterPro" id="IPR000185">
    <property type="entry name" value="SecA"/>
</dbReference>
<dbReference type="InterPro" id="IPR027417">
    <property type="entry name" value="P-loop_NTPase"/>
</dbReference>
<dbReference type="InterPro" id="IPR044722">
    <property type="entry name" value="SecA_SF2_C"/>
</dbReference>
<evidence type="ECO:0000259" key="11">
    <source>
        <dbReference type="PROSITE" id="PS51192"/>
    </source>
</evidence>
<dbReference type="SUPFAM" id="SSF81767">
    <property type="entry name" value="Pre-protein crosslinking domain of SecA"/>
    <property type="match status" value="1"/>
</dbReference>
<dbReference type="AlphaFoldDB" id="A0A5C5X9Y9"/>
<dbReference type="HAMAP" id="MF_01382">
    <property type="entry name" value="SecA"/>
    <property type="match status" value="1"/>
</dbReference>
<protein>
    <recommendedName>
        <fullName evidence="10">Protein translocase subunit SecA</fullName>
        <ecNumber evidence="10">7.4.2.8</ecNumber>
    </recommendedName>
</protein>
<keyword evidence="2 10" id="KW-1003">Cell membrane</keyword>
<keyword evidence="7 10" id="KW-1278">Translocase</keyword>
<dbReference type="FunFam" id="3.40.50.300:FF:000429">
    <property type="entry name" value="Preprotein translocase subunit SecA"/>
    <property type="match status" value="1"/>
</dbReference>
<evidence type="ECO:0000313" key="14">
    <source>
        <dbReference type="EMBL" id="TWT59780.1"/>
    </source>
</evidence>
<keyword evidence="9 10" id="KW-0472">Membrane</keyword>
<name>A0A5C5X9Y9_9PLAN</name>
<dbReference type="GO" id="GO:0065002">
    <property type="term" value="P:intracellular protein transmembrane transport"/>
    <property type="evidence" value="ECO:0007669"/>
    <property type="project" value="UniProtKB-UniRule"/>
</dbReference>
<dbReference type="GO" id="GO:0005524">
    <property type="term" value="F:ATP binding"/>
    <property type="evidence" value="ECO:0007669"/>
    <property type="project" value="UniProtKB-UniRule"/>
</dbReference>
<dbReference type="GO" id="GO:0043952">
    <property type="term" value="P:protein transport by the Sec complex"/>
    <property type="evidence" value="ECO:0007669"/>
    <property type="project" value="TreeGrafter"/>
</dbReference>
<dbReference type="GO" id="GO:0008564">
    <property type="term" value="F:protein-exporting ATPase activity"/>
    <property type="evidence" value="ECO:0007669"/>
    <property type="project" value="UniProtKB-EC"/>
</dbReference>
<dbReference type="GO" id="GO:0005829">
    <property type="term" value="C:cytosol"/>
    <property type="evidence" value="ECO:0007669"/>
    <property type="project" value="TreeGrafter"/>
</dbReference>
<dbReference type="GO" id="GO:0031522">
    <property type="term" value="C:cell envelope Sec protein transport complex"/>
    <property type="evidence" value="ECO:0007669"/>
    <property type="project" value="TreeGrafter"/>
</dbReference>
<feature type="binding site" evidence="10">
    <location>
        <position position="72"/>
    </location>
    <ligand>
        <name>ATP</name>
        <dbReference type="ChEBI" id="CHEBI:30616"/>
    </ligand>
</feature>